<evidence type="ECO:0000256" key="1">
    <source>
        <dbReference type="SAM" id="MobiDB-lite"/>
    </source>
</evidence>
<organism evidence="3 4">
    <name type="scientific">Emiliania huxleyi (strain CCMP1516)</name>
    <dbReference type="NCBI Taxonomy" id="280463"/>
    <lineage>
        <taxon>Eukaryota</taxon>
        <taxon>Haptista</taxon>
        <taxon>Haptophyta</taxon>
        <taxon>Prymnesiophyceae</taxon>
        <taxon>Isochrysidales</taxon>
        <taxon>Noelaerhabdaceae</taxon>
        <taxon>Emiliania</taxon>
    </lineage>
</organism>
<dbReference type="Gene3D" id="3.10.20.90">
    <property type="entry name" value="Phosphatidylinositol 3-kinase Catalytic Subunit, Chain A, domain 1"/>
    <property type="match status" value="1"/>
</dbReference>
<feature type="domain" description="Ubiquitin-like" evidence="2">
    <location>
        <begin position="25"/>
        <end position="99"/>
    </location>
</feature>
<reference evidence="3" key="2">
    <citation type="submission" date="2024-10" db="UniProtKB">
        <authorList>
            <consortium name="EnsemblProtists"/>
        </authorList>
    </citation>
    <scope>IDENTIFICATION</scope>
</reference>
<dbReference type="RefSeq" id="XP_005762260.1">
    <property type="nucleotide sequence ID" value="XM_005762203.1"/>
</dbReference>
<dbReference type="SUPFAM" id="SSF54236">
    <property type="entry name" value="Ubiquitin-like"/>
    <property type="match status" value="1"/>
</dbReference>
<evidence type="ECO:0000313" key="3">
    <source>
        <dbReference type="EnsemblProtists" id="EOD09831"/>
    </source>
</evidence>
<proteinExistence type="predicted"/>
<feature type="region of interest" description="Disordered" evidence="1">
    <location>
        <begin position="552"/>
        <end position="576"/>
    </location>
</feature>
<dbReference type="SMART" id="SM00213">
    <property type="entry name" value="UBQ"/>
    <property type="match status" value="1"/>
</dbReference>
<dbReference type="InterPro" id="IPR029071">
    <property type="entry name" value="Ubiquitin-like_domsf"/>
</dbReference>
<sequence>MAAAERAAPAAPAEPKPPPGLGKAVQVFAKLLSGDSFTLNCPLDARVDFVKRLVEWKATINGRDLPAGCQRLIFAGKNLEDHHTLEGNRLAKESTLHVVDTRGFATTMEEKETFDGTDGFIVTSKLDVAPAQRWLLDNQDALSRSADPWFANQLKYFLERDGSSPFSEVIADHWHRGLGGTQHNDPTKWPDVPEPIRDLDAQLRKKLIEPGEQPLPLLGDRETGDFVLGYAQLTLMPVNTSKREAGVGAHSDKPAYGDVIITVGIAGQAEVVLTKEAKSTIGSSTVVPILRRRTIKAAMAYCLYGQSRWKVKHDVLVSDSVPPLDGLVMMDQQKKAGYTVPVARVAVTLRYFRRSWCELLRKARQPSPPLAPPPPAVEAGDIVDVFSFSPGGIPENRREYPYTYPAIVAFVDAHAQHLWVNMVSDGLVRDSENEASVLAKVPFCSATPSSPTIKLRCHKIPATRRSVHATPPVALPRPFPDLSTGHAAHHQREPPAGLADRICQGAGAVRGASTARFRLRGAPHVWAAQGATLARQRADVLPRLQHVVRRAVQRARPGNGGRDERAEPHSEAAEPS</sequence>
<protein>
    <recommendedName>
        <fullName evidence="2">Ubiquitin-like domain-containing protein</fullName>
    </recommendedName>
</protein>
<feature type="region of interest" description="Disordered" evidence="1">
    <location>
        <begin position="1"/>
        <end position="20"/>
    </location>
</feature>
<dbReference type="HOGENOM" id="CLU_473660_0_0_1"/>
<dbReference type="Pfam" id="PF00240">
    <property type="entry name" value="ubiquitin"/>
    <property type="match status" value="1"/>
</dbReference>
<dbReference type="InterPro" id="IPR037151">
    <property type="entry name" value="AlkB-like_sf"/>
</dbReference>
<evidence type="ECO:0000313" key="4">
    <source>
        <dbReference type="Proteomes" id="UP000013827"/>
    </source>
</evidence>
<feature type="compositionally biased region" description="Basic and acidic residues" evidence="1">
    <location>
        <begin position="561"/>
        <end position="576"/>
    </location>
</feature>
<keyword evidence="4" id="KW-1185">Reference proteome</keyword>
<dbReference type="GeneID" id="17255929"/>
<dbReference type="PROSITE" id="PS50053">
    <property type="entry name" value="UBIQUITIN_2"/>
    <property type="match status" value="1"/>
</dbReference>
<evidence type="ECO:0000259" key="2">
    <source>
        <dbReference type="PROSITE" id="PS50053"/>
    </source>
</evidence>
<dbReference type="Gene3D" id="2.60.120.590">
    <property type="entry name" value="Alpha-ketoglutarate-dependent dioxygenase AlkB-like"/>
    <property type="match status" value="1"/>
</dbReference>
<dbReference type="EnsemblProtists" id="EOD09831">
    <property type="protein sequence ID" value="EOD09831"/>
    <property type="gene ID" value="EMIHUDRAFT_452841"/>
</dbReference>
<feature type="compositionally biased region" description="Low complexity" evidence="1">
    <location>
        <begin position="1"/>
        <end position="11"/>
    </location>
</feature>
<dbReference type="Proteomes" id="UP000013827">
    <property type="component" value="Unassembled WGS sequence"/>
</dbReference>
<dbReference type="PaxDb" id="2903-EOD09831"/>
<dbReference type="InterPro" id="IPR000626">
    <property type="entry name" value="Ubiquitin-like_dom"/>
</dbReference>
<name>A0A0D3IEZ6_EMIH1</name>
<dbReference type="KEGG" id="ehx:EMIHUDRAFT_452841"/>
<dbReference type="AlphaFoldDB" id="A0A0D3IEZ6"/>
<reference evidence="4" key="1">
    <citation type="journal article" date="2013" name="Nature">
        <title>Pan genome of the phytoplankton Emiliania underpins its global distribution.</title>
        <authorList>
            <person name="Read B.A."/>
            <person name="Kegel J."/>
            <person name="Klute M.J."/>
            <person name="Kuo A."/>
            <person name="Lefebvre S.C."/>
            <person name="Maumus F."/>
            <person name="Mayer C."/>
            <person name="Miller J."/>
            <person name="Monier A."/>
            <person name="Salamov A."/>
            <person name="Young J."/>
            <person name="Aguilar M."/>
            <person name="Claverie J.M."/>
            <person name="Frickenhaus S."/>
            <person name="Gonzalez K."/>
            <person name="Herman E.K."/>
            <person name="Lin Y.C."/>
            <person name="Napier J."/>
            <person name="Ogata H."/>
            <person name="Sarno A.F."/>
            <person name="Shmutz J."/>
            <person name="Schroeder D."/>
            <person name="de Vargas C."/>
            <person name="Verret F."/>
            <person name="von Dassow P."/>
            <person name="Valentin K."/>
            <person name="Van de Peer Y."/>
            <person name="Wheeler G."/>
            <person name="Dacks J.B."/>
            <person name="Delwiche C.F."/>
            <person name="Dyhrman S.T."/>
            <person name="Glockner G."/>
            <person name="John U."/>
            <person name="Richards T."/>
            <person name="Worden A.Z."/>
            <person name="Zhang X."/>
            <person name="Grigoriev I.V."/>
            <person name="Allen A.E."/>
            <person name="Bidle K."/>
            <person name="Borodovsky M."/>
            <person name="Bowler C."/>
            <person name="Brownlee C."/>
            <person name="Cock J.M."/>
            <person name="Elias M."/>
            <person name="Gladyshev V.N."/>
            <person name="Groth M."/>
            <person name="Guda C."/>
            <person name="Hadaegh A."/>
            <person name="Iglesias-Rodriguez M.D."/>
            <person name="Jenkins J."/>
            <person name="Jones B.M."/>
            <person name="Lawson T."/>
            <person name="Leese F."/>
            <person name="Lindquist E."/>
            <person name="Lobanov A."/>
            <person name="Lomsadze A."/>
            <person name="Malik S.B."/>
            <person name="Marsh M.E."/>
            <person name="Mackinder L."/>
            <person name="Mock T."/>
            <person name="Mueller-Roeber B."/>
            <person name="Pagarete A."/>
            <person name="Parker M."/>
            <person name="Probert I."/>
            <person name="Quesneville H."/>
            <person name="Raines C."/>
            <person name="Rensing S.A."/>
            <person name="Riano-Pachon D.M."/>
            <person name="Richier S."/>
            <person name="Rokitta S."/>
            <person name="Shiraiwa Y."/>
            <person name="Soanes D.M."/>
            <person name="van der Giezen M."/>
            <person name="Wahlund T.M."/>
            <person name="Williams B."/>
            <person name="Wilson W."/>
            <person name="Wolfe G."/>
            <person name="Wurch L.L."/>
        </authorList>
    </citation>
    <scope>NUCLEOTIDE SEQUENCE</scope>
</reference>
<dbReference type="STRING" id="2903.R1DG81"/>
<accession>A0A0D3IEZ6</accession>